<evidence type="ECO:0000256" key="1">
    <source>
        <dbReference type="SAM" id="MobiDB-lite"/>
    </source>
</evidence>
<organism evidence="2 3">
    <name type="scientific">Megalurothrips usitatus</name>
    <name type="common">bean blossom thrips</name>
    <dbReference type="NCBI Taxonomy" id="439358"/>
    <lineage>
        <taxon>Eukaryota</taxon>
        <taxon>Metazoa</taxon>
        <taxon>Ecdysozoa</taxon>
        <taxon>Arthropoda</taxon>
        <taxon>Hexapoda</taxon>
        <taxon>Insecta</taxon>
        <taxon>Pterygota</taxon>
        <taxon>Neoptera</taxon>
        <taxon>Paraneoptera</taxon>
        <taxon>Thysanoptera</taxon>
        <taxon>Terebrantia</taxon>
        <taxon>Thripoidea</taxon>
        <taxon>Thripidae</taxon>
        <taxon>Megalurothrips</taxon>
    </lineage>
</organism>
<comment type="caution">
    <text evidence="2">The sequence shown here is derived from an EMBL/GenBank/DDBJ whole genome shotgun (WGS) entry which is preliminary data.</text>
</comment>
<proteinExistence type="predicted"/>
<gene>
    <name evidence="2" type="ORF">ONE63_003698</name>
</gene>
<keyword evidence="3" id="KW-1185">Reference proteome</keyword>
<feature type="compositionally biased region" description="Low complexity" evidence="1">
    <location>
        <begin position="208"/>
        <end position="231"/>
    </location>
</feature>
<dbReference type="AlphaFoldDB" id="A0AAV7X4L8"/>
<feature type="region of interest" description="Disordered" evidence="1">
    <location>
        <begin position="188"/>
        <end position="244"/>
    </location>
</feature>
<dbReference type="Proteomes" id="UP001075354">
    <property type="component" value="Chromosome 14"/>
</dbReference>
<feature type="compositionally biased region" description="Pro residues" evidence="1">
    <location>
        <begin position="196"/>
        <end position="207"/>
    </location>
</feature>
<feature type="compositionally biased region" description="Low complexity" evidence="1">
    <location>
        <begin position="59"/>
        <end position="139"/>
    </location>
</feature>
<dbReference type="EMBL" id="JAPTSV010000014">
    <property type="protein sequence ID" value="KAJ1520586.1"/>
    <property type="molecule type" value="Genomic_DNA"/>
</dbReference>
<name>A0AAV7X4L8_9NEOP</name>
<sequence>MTSTPTAQRTPEEILAGRAARLQRLEQQADWLKKKVASTNQRGSALCSKLEELHEQYGPAATAAAAADSTETDSPTTATSPAPRSSPSAAEAMSTTAISPTAMTSSSSSTAEDFSATATSPTATSPTATSPTARTSSSTVAERTPEEVLAARAERLSRLEQQCSSLLRQMNRTSQFGSVLSSRLEELHEQYGADPTPTPAAPPPPAADLPAATVEAVPEVPVATTEVVPEAAPEEETRDSSAGR</sequence>
<evidence type="ECO:0000313" key="3">
    <source>
        <dbReference type="Proteomes" id="UP001075354"/>
    </source>
</evidence>
<reference evidence="2" key="1">
    <citation type="submission" date="2022-12" db="EMBL/GenBank/DDBJ databases">
        <title>Chromosome-level genome assembly of the bean flower thrips Megalurothrips usitatus.</title>
        <authorList>
            <person name="Ma L."/>
            <person name="Liu Q."/>
            <person name="Li H."/>
            <person name="Cai W."/>
        </authorList>
    </citation>
    <scope>NUCLEOTIDE SEQUENCE</scope>
    <source>
        <strain evidence="2">Cailab_2022a</strain>
    </source>
</reference>
<evidence type="ECO:0000313" key="2">
    <source>
        <dbReference type="EMBL" id="KAJ1520586.1"/>
    </source>
</evidence>
<accession>A0AAV7X4L8</accession>
<protein>
    <submittedName>
        <fullName evidence="2">Uncharacterized protein</fullName>
    </submittedName>
</protein>
<feature type="region of interest" description="Disordered" evidence="1">
    <location>
        <begin position="58"/>
        <end position="145"/>
    </location>
</feature>